<dbReference type="AlphaFoldDB" id="A0A9N7LXJ4"/>
<name>A0A9N7LXJ4_9MYCO</name>
<keyword evidence="3" id="KW-1185">Reference proteome</keyword>
<protein>
    <recommendedName>
        <fullName evidence="1">ESAT-6-like protein</fullName>
    </recommendedName>
</protein>
<dbReference type="EMBL" id="AP026367">
    <property type="protein sequence ID" value="BDN85142.1"/>
    <property type="molecule type" value="Genomic_DNA"/>
</dbReference>
<proteinExistence type="inferred from homology"/>
<dbReference type="Pfam" id="PF06013">
    <property type="entry name" value="WXG100"/>
    <property type="match status" value="1"/>
</dbReference>
<dbReference type="NCBIfam" id="TIGR03930">
    <property type="entry name" value="WXG100_ESAT6"/>
    <property type="match status" value="1"/>
</dbReference>
<dbReference type="RefSeq" id="WP_020785611.1">
    <property type="nucleotide sequence ID" value="NZ_AP026367.1"/>
</dbReference>
<reference evidence="2" key="1">
    <citation type="submission" date="2022-06" db="EMBL/GenBank/DDBJ databases">
        <title>Complete genome sequence of Mycobacterium pseudoshottsii NJB1907-Z4.</title>
        <authorList>
            <person name="Komine T."/>
            <person name="Fukano H."/>
            <person name="Wada S."/>
        </authorList>
    </citation>
    <scope>NUCLEOTIDE SEQUENCE</scope>
    <source>
        <strain evidence="2">NJB1907-Z4</strain>
    </source>
</reference>
<accession>A0A9N7LXJ4</accession>
<sequence length="100" mass="10976">MAEMKTDAATLTGQARQFERIADDLKASIRRVETNAAGLLLAWRGDAGHAAQAAIALYHQAATQQVKKLNEISTKIWTAAQDYTDTDDHETGLLSNQMNF</sequence>
<evidence type="ECO:0000313" key="2">
    <source>
        <dbReference type="EMBL" id="BDN85142.1"/>
    </source>
</evidence>
<dbReference type="SUPFAM" id="SSF140453">
    <property type="entry name" value="EsxAB dimer-like"/>
    <property type="match status" value="1"/>
</dbReference>
<organism evidence="2 3">
    <name type="scientific">Mycobacterium pseudoshottsii</name>
    <dbReference type="NCBI Taxonomy" id="265949"/>
    <lineage>
        <taxon>Bacteria</taxon>
        <taxon>Bacillati</taxon>
        <taxon>Actinomycetota</taxon>
        <taxon>Actinomycetes</taxon>
        <taxon>Mycobacteriales</taxon>
        <taxon>Mycobacteriaceae</taxon>
        <taxon>Mycobacterium</taxon>
        <taxon>Mycobacterium ulcerans group</taxon>
    </lineage>
</organism>
<dbReference type="InterPro" id="IPR010310">
    <property type="entry name" value="T7SS_ESAT-6-like"/>
</dbReference>
<evidence type="ECO:0000313" key="3">
    <source>
        <dbReference type="Proteomes" id="UP001058626"/>
    </source>
</evidence>
<dbReference type="Gene3D" id="1.10.287.1060">
    <property type="entry name" value="ESAT-6-like"/>
    <property type="match status" value="1"/>
</dbReference>
<dbReference type="InterPro" id="IPR036689">
    <property type="entry name" value="ESAT-6-like_sf"/>
</dbReference>
<gene>
    <name evidence="2" type="primary">esxB_1</name>
    <name evidence="2" type="ORF">NJB1907Z4_C53570</name>
</gene>
<dbReference type="Proteomes" id="UP001058626">
    <property type="component" value="Chromosome"/>
</dbReference>
<evidence type="ECO:0000256" key="1">
    <source>
        <dbReference type="RuleBase" id="RU362001"/>
    </source>
</evidence>
<comment type="similarity">
    <text evidence="1">Belongs to the WXG100 family.</text>
</comment>